<keyword evidence="4 8" id="KW-0378">Hydrolase</keyword>
<accession>A0A1M5XRE5</accession>
<dbReference type="Proteomes" id="UP000184526">
    <property type="component" value="Unassembled WGS sequence"/>
</dbReference>
<evidence type="ECO:0000256" key="3">
    <source>
        <dbReference type="ARBA" id="ARBA00022741"/>
    </source>
</evidence>
<dbReference type="RefSeq" id="WP_072832264.1">
    <property type="nucleotide sequence ID" value="NZ_FQXP01000009.1"/>
</dbReference>
<dbReference type="GO" id="GO:0000166">
    <property type="term" value="F:nucleotide binding"/>
    <property type="evidence" value="ECO:0007669"/>
    <property type="project" value="UniProtKB-KW"/>
</dbReference>
<evidence type="ECO:0000256" key="5">
    <source>
        <dbReference type="ARBA" id="ARBA00023004"/>
    </source>
</evidence>
<dbReference type="PANTHER" id="PTHR35795">
    <property type="entry name" value="SLR1885 PROTEIN"/>
    <property type="match status" value="1"/>
</dbReference>
<name>A0A1M5XRE5_9CLOT</name>
<keyword evidence="3" id="KW-0547">Nucleotide-binding</keyword>
<evidence type="ECO:0000259" key="7">
    <source>
        <dbReference type="PROSITE" id="PS51831"/>
    </source>
</evidence>
<sequence>MWSNEEIKEYLKSSLNENRYNHCIGVSKTSKKLAKLYGANEEKAELAGLTHDCAKYMESEKILQILKDNGEEIDVVVQHWPPLMHGYAGEYVAREVFGIEDEEVLSAIKYHVTGRENMTLLEKIVFIADFIEPGRDFPGVEKARTLAYEDLDEAIIFAFDSTISFVMKSGNLLHTKTIDSRNYLLLNRKNK</sequence>
<feature type="domain" description="HD" evidence="7">
    <location>
        <begin position="19"/>
        <end position="134"/>
    </location>
</feature>
<dbReference type="InterPro" id="IPR003607">
    <property type="entry name" value="HD/PDEase_dom"/>
</dbReference>
<evidence type="ECO:0000313" key="9">
    <source>
        <dbReference type="Proteomes" id="UP000184526"/>
    </source>
</evidence>
<dbReference type="OrthoDB" id="5295945at2"/>
<dbReference type="EMBL" id="FQXP01000009">
    <property type="protein sequence ID" value="SHI02405.1"/>
    <property type="molecule type" value="Genomic_DNA"/>
</dbReference>
<gene>
    <name evidence="8" type="ORF">SAMN02745196_02414</name>
</gene>
<keyword evidence="5" id="KW-0408">Iron</keyword>
<dbReference type="NCBIfam" id="TIGR00277">
    <property type="entry name" value="HDIG"/>
    <property type="match status" value="1"/>
</dbReference>
<dbReference type="PROSITE" id="PS51831">
    <property type="entry name" value="HD"/>
    <property type="match status" value="1"/>
</dbReference>
<evidence type="ECO:0000256" key="2">
    <source>
        <dbReference type="ARBA" id="ARBA00022723"/>
    </source>
</evidence>
<dbReference type="GO" id="GO:0008803">
    <property type="term" value="F:bis(5'-nucleosyl)-tetraphosphatase (symmetrical) activity"/>
    <property type="evidence" value="ECO:0007669"/>
    <property type="project" value="UniProtKB-EC"/>
</dbReference>
<keyword evidence="2" id="KW-0479">Metal-binding</keyword>
<dbReference type="InterPro" id="IPR006675">
    <property type="entry name" value="HDIG_dom"/>
</dbReference>
<organism evidence="8 9">
    <name type="scientific">Clostridium collagenovorans DSM 3089</name>
    <dbReference type="NCBI Taxonomy" id="1121306"/>
    <lineage>
        <taxon>Bacteria</taxon>
        <taxon>Bacillati</taxon>
        <taxon>Bacillota</taxon>
        <taxon>Clostridia</taxon>
        <taxon>Eubacteriales</taxon>
        <taxon>Clostridiaceae</taxon>
        <taxon>Clostridium</taxon>
    </lineage>
</organism>
<dbReference type="InterPro" id="IPR051094">
    <property type="entry name" value="Diverse_Catalytic_Enzymes"/>
</dbReference>
<protein>
    <recommendedName>
        <fullName evidence="1">bis(5'-nucleosyl)-tetraphosphatase (symmetrical)</fullName>
        <ecNumber evidence="1">3.6.1.41</ecNumber>
    </recommendedName>
</protein>
<dbReference type="EC" id="3.6.1.41" evidence="1"/>
<comment type="catalytic activity">
    <reaction evidence="6">
        <text>P(1),P(4)-bis(5'-adenosyl) tetraphosphate + H2O = 2 ADP + 2 H(+)</text>
        <dbReference type="Rhea" id="RHEA:24252"/>
        <dbReference type="ChEBI" id="CHEBI:15377"/>
        <dbReference type="ChEBI" id="CHEBI:15378"/>
        <dbReference type="ChEBI" id="CHEBI:58141"/>
        <dbReference type="ChEBI" id="CHEBI:456216"/>
        <dbReference type="EC" id="3.6.1.41"/>
    </reaction>
</comment>
<evidence type="ECO:0000313" key="8">
    <source>
        <dbReference type="EMBL" id="SHI02405.1"/>
    </source>
</evidence>
<reference evidence="8 9" key="1">
    <citation type="submission" date="2016-11" db="EMBL/GenBank/DDBJ databases">
        <authorList>
            <person name="Jaros S."/>
            <person name="Januszkiewicz K."/>
            <person name="Wedrychowicz H."/>
        </authorList>
    </citation>
    <scope>NUCLEOTIDE SEQUENCE [LARGE SCALE GENOMIC DNA]</scope>
    <source>
        <strain evidence="8 9">DSM 3089</strain>
    </source>
</reference>
<evidence type="ECO:0000256" key="6">
    <source>
        <dbReference type="ARBA" id="ARBA00049417"/>
    </source>
</evidence>
<proteinExistence type="predicted"/>
<dbReference type="AlphaFoldDB" id="A0A1M5XRE5"/>
<evidence type="ECO:0000256" key="1">
    <source>
        <dbReference type="ARBA" id="ARBA00012506"/>
    </source>
</evidence>
<dbReference type="NCBIfam" id="TIGR00488">
    <property type="entry name" value="bis(5'-nucleosyl)-tetraphosphatase (symmetrical) YqeK"/>
    <property type="match status" value="1"/>
</dbReference>
<dbReference type="CDD" id="cd00077">
    <property type="entry name" value="HDc"/>
    <property type="match status" value="1"/>
</dbReference>
<dbReference type="SMART" id="SM00471">
    <property type="entry name" value="HDc"/>
    <property type="match status" value="1"/>
</dbReference>
<dbReference type="STRING" id="1121306.SAMN02745196_02414"/>
<dbReference type="InterPro" id="IPR006674">
    <property type="entry name" value="HD_domain"/>
</dbReference>
<dbReference type="GO" id="GO:0046872">
    <property type="term" value="F:metal ion binding"/>
    <property type="evidence" value="ECO:0007669"/>
    <property type="project" value="UniProtKB-KW"/>
</dbReference>
<dbReference type="InterPro" id="IPR005249">
    <property type="entry name" value="YqeK"/>
</dbReference>
<dbReference type="Gene3D" id="1.10.3210.10">
    <property type="entry name" value="Hypothetical protein af1432"/>
    <property type="match status" value="1"/>
</dbReference>
<dbReference type="Pfam" id="PF01966">
    <property type="entry name" value="HD"/>
    <property type="match status" value="1"/>
</dbReference>
<evidence type="ECO:0000256" key="4">
    <source>
        <dbReference type="ARBA" id="ARBA00022801"/>
    </source>
</evidence>
<keyword evidence="9" id="KW-1185">Reference proteome</keyword>
<dbReference type="PANTHER" id="PTHR35795:SF1">
    <property type="entry name" value="BIS(5'-NUCLEOSYL)-TETRAPHOSPHATASE, SYMMETRICAL"/>
    <property type="match status" value="1"/>
</dbReference>
<dbReference type="SUPFAM" id="SSF109604">
    <property type="entry name" value="HD-domain/PDEase-like"/>
    <property type="match status" value="1"/>
</dbReference>